<dbReference type="Proteomes" id="UP000807306">
    <property type="component" value="Unassembled WGS sequence"/>
</dbReference>
<accession>A0A9P6E4B6</accession>
<evidence type="ECO:0000256" key="1">
    <source>
        <dbReference type="SAM" id="Phobius"/>
    </source>
</evidence>
<dbReference type="AlphaFoldDB" id="A0A9P6E4B6"/>
<evidence type="ECO:0000313" key="3">
    <source>
        <dbReference type="EMBL" id="KAF9522174.1"/>
    </source>
</evidence>
<feature type="transmembrane region" description="Helical" evidence="1">
    <location>
        <begin position="38"/>
        <end position="61"/>
    </location>
</feature>
<dbReference type="InterPro" id="IPR045340">
    <property type="entry name" value="DUF6533"/>
</dbReference>
<proteinExistence type="predicted"/>
<protein>
    <recommendedName>
        <fullName evidence="2">DUF6533 domain-containing protein</fullName>
    </recommendedName>
</protein>
<name>A0A9P6E4B6_9AGAR</name>
<keyword evidence="1" id="KW-1133">Transmembrane helix</keyword>
<feature type="transmembrane region" description="Helical" evidence="1">
    <location>
        <begin position="106"/>
        <end position="128"/>
    </location>
</feature>
<comment type="caution">
    <text evidence="3">The sequence shown here is derived from an EMBL/GenBank/DDBJ whole genome shotgun (WGS) entry which is preliminary data.</text>
</comment>
<evidence type="ECO:0000259" key="2">
    <source>
        <dbReference type="Pfam" id="PF20151"/>
    </source>
</evidence>
<feature type="domain" description="DUF6533" evidence="2">
    <location>
        <begin position="11"/>
        <end position="51"/>
    </location>
</feature>
<feature type="transmembrane region" description="Helical" evidence="1">
    <location>
        <begin position="73"/>
        <end position="94"/>
    </location>
</feature>
<keyword evidence="4" id="KW-1185">Reference proteome</keyword>
<organism evidence="3 4">
    <name type="scientific">Crepidotus variabilis</name>
    <dbReference type="NCBI Taxonomy" id="179855"/>
    <lineage>
        <taxon>Eukaryota</taxon>
        <taxon>Fungi</taxon>
        <taxon>Dikarya</taxon>
        <taxon>Basidiomycota</taxon>
        <taxon>Agaricomycotina</taxon>
        <taxon>Agaricomycetes</taxon>
        <taxon>Agaricomycetidae</taxon>
        <taxon>Agaricales</taxon>
        <taxon>Agaricineae</taxon>
        <taxon>Crepidotaceae</taxon>
        <taxon>Crepidotus</taxon>
    </lineage>
</organism>
<gene>
    <name evidence="3" type="ORF">CPB83DRAFT_800905</name>
</gene>
<evidence type="ECO:0000313" key="4">
    <source>
        <dbReference type="Proteomes" id="UP000807306"/>
    </source>
</evidence>
<dbReference type="OrthoDB" id="3242409at2759"/>
<dbReference type="EMBL" id="MU157957">
    <property type="protein sequence ID" value="KAF9522174.1"/>
    <property type="molecule type" value="Genomic_DNA"/>
</dbReference>
<keyword evidence="1" id="KW-0472">Membrane</keyword>
<keyword evidence="1" id="KW-0812">Transmembrane</keyword>
<sequence length="226" mass="26077">MSTTRLQYNVQYASLALIYYDYSLTWTREVKYFWRRKFSLSTLLYCLCRYSLVANVLYTLAISKKLTAISCNAGYQICSTLSVFGRVGILVVWGARTYAVFDRHKIILAVFTTLGLLVIILSAMHVPFVTCIPKKGTTRDLGMTHERFVFRNLNQCDLRHPIPTFGRDDHILRSSCCRTHNFATTSPKSVTNNRFNSHNHAARIALYQRCIRALYWNDCSSQYPVN</sequence>
<dbReference type="Pfam" id="PF20151">
    <property type="entry name" value="DUF6533"/>
    <property type="match status" value="1"/>
</dbReference>
<reference evidence="3" key="1">
    <citation type="submission" date="2020-11" db="EMBL/GenBank/DDBJ databases">
        <authorList>
            <consortium name="DOE Joint Genome Institute"/>
            <person name="Ahrendt S."/>
            <person name="Riley R."/>
            <person name="Andreopoulos W."/>
            <person name="Labutti K."/>
            <person name="Pangilinan J."/>
            <person name="Ruiz-Duenas F.J."/>
            <person name="Barrasa J.M."/>
            <person name="Sanchez-Garcia M."/>
            <person name="Camarero S."/>
            <person name="Miyauchi S."/>
            <person name="Serrano A."/>
            <person name="Linde D."/>
            <person name="Babiker R."/>
            <person name="Drula E."/>
            <person name="Ayuso-Fernandez I."/>
            <person name="Pacheco R."/>
            <person name="Padilla G."/>
            <person name="Ferreira P."/>
            <person name="Barriuso J."/>
            <person name="Kellner H."/>
            <person name="Castanera R."/>
            <person name="Alfaro M."/>
            <person name="Ramirez L."/>
            <person name="Pisabarro A.G."/>
            <person name="Kuo A."/>
            <person name="Tritt A."/>
            <person name="Lipzen A."/>
            <person name="He G."/>
            <person name="Yan M."/>
            <person name="Ng V."/>
            <person name="Cullen D."/>
            <person name="Martin F."/>
            <person name="Rosso M.-N."/>
            <person name="Henrissat B."/>
            <person name="Hibbett D."/>
            <person name="Martinez A.T."/>
            <person name="Grigoriev I.V."/>
        </authorList>
    </citation>
    <scope>NUCLEOTIDE SEQUENCE</scope>
    <source>
        <strain evidence="3">CBS 506.95</strain>
    </source>
</reference>